<dbReference type="AlphaFoldDB" id="A0A2V3UID9"/>
<dbReference type="InterPro" id="IPR034746">
    <property type="entry name" value="POTRA"/>
</dbReference>
<name>A0A2V3UID9_9HYPH</name>
<dbReference type="Gene3D" id="2.40.160.50">
    <property type="entry name" value="membrane protein fhac: a member of the omp85/tpsb transporter family"/>
    <property type="match status" value="1"/>
</dbReference>
<comment type="subcellular location">
    <subcellularLocation>
        <location evidence="1">Membrane</location>
    </subcellularLocation>
</comment>
<feature type="region of interest" description="Disordered" evidence="7">
    <location>
        <begin position="17"/>
        <end position="36"/>
    </location>
</feature>
<protein>
    <submittedName>
        <fullName evidence="9">Autotransporter secretion outer membrane protein TamA</fullName>
    </submittedName>
</protein>
<proteinExistence type="predicted"/>
<evidence type="ECO:0000256" key="2">
    <source>
        <dbReference type="ARBA" id="ARBA00022452"/>
    </source>
</evidence>
<evidence type="ECO:0000313" key="9">
    <source>
        <dbReference type="EMBL" id="PXW64919.1"/>
    </source>
</evidence>
<keyword evidence="10" id="KW-1185">Reference proteome</keyword>
<reference evidence="9 10" key="1">
    <citation type="submission" date="2018-05" db="EMBL/GenBank/DDBJ databases">
        <title>Genomic Encyclopedia of Type Strains, Phase IV (KMG-IV): sequencing the most valuable type-strain genomes for metagenomic binning, comparative biology and taxonomic classification.</title>
        <authorList>
            <person name="Goeker M."/>
        </authorList>
    </citation>
    <scope>NUCLEOTIDE SEQUENCE [LARGE SCALE GENOMIC DNA]</scope>
    <source>
        <strain evidence="9 10">DSM 6462</strain>
    </source>
</reference>
<evidence type="ECO:0000256" key="4">
    <source>
        <dbReference type="ARBA" id="ARBA00022729"/>
    </source>
</evidence>
<organism evidence="9 10">
    <name type="scientific">Chelatococcus asaccharovorans</name>
    <dbReference type="NCBI Taxonomy" id="28210"/>
    <lineage>
        <taxon>Bacteria</taxon>
        <taxon>Pseudomonadati</taxon>
        <taxon>Pseudomonadota</taxon>
        <taxon>Alphaproteobacteria</taxon>
        <taxon>Hyphomicrobiales</taxon>
        <taxon>Chelatococcaceae</taxon>
        <taxon>Chelatococcus</taxon>
    </lineage>
</organism>
<dbReference type="GO" id="GO:0019867">
    <property type="term" value="C:outer membrane"/>
    <property type="evidence" value="ECO:0007669"/>
    <property type="project" value="InterPro"/>
</dbReference>
<keyword evidence="3" id="KW-0812">Transmembrane</keyword>
<evidence type="ECO:0000256" key="1">
    <source>
        <dbReference type="ARBA" id="ARBA00004370"/>
    </source>
</evidence>
<accession>A0A2V3UID9</accession>
<dbReference type="InterPro" id="IPR000184">
    <property type="entry name" value="Bac_surfAg_D15"/>
</dbReference>
<dbReference type="Proteomes" id="UP000248021">
    <property type="component" value="Unassembled WGS sequence"/>
</dbReference>
<keyword evidence="5" id="KW-0472">Membrane</keyword>
<dbReference type="EMBL" id="QJJK01000001">
    <property type="protein sequence ID" value="PXW64919.1"/>
    <property type="molecule type" value="Genomic_DNA"/>
</dbReference>
<dbReference type="InterPro" id="IPR010827">
    <property type="entry name" value="BamA/TamA_POTRA"/>
</dbReference>
<dbReference type="Pfam" id="PF07244">
    <property type="entry name" value="POTRA"/>
    <property type="match status" value="1"/>
</dbReference>
<gene>
    <name evidence="9" type="ORF">C7450_101679</name>
</gene>
<keyword evidence="4" id="KW-0732">Signal</keyword>
<feature type="domain" description="POTRA" evidence="8">
    <location>
        <begin position="311"/>
        <end position="385"/>
    </location>
</feature>
<evidence type="ECO:0000256" key="3">
    <source>
        <dbReference type="ARBA" id="ARBA00022692"/>
    </source>
</evidence>
<comment type="caution">
    <text evidence="9">The sequence shown here is derived from an EMBL/GenBank/DDBJ whole genome shotgun (WGS) entry which is preliminary data.</text>
</comment>
<evidence type="ECO:0000256" key="7">
    <source>
        <dbReference type="SAM" id="MobiDB-lite"/>
    </source>
</evidence>
<evidence type="ECO:0000259" key="8">
    <source>
        <dbReference type="PROSITE" id="PS51779"/>
    </source>
</evidence>
<keyword evidence="6" id="KW-0998">Cell outer membrane</keyword>
<dbReference type="PANTHER" id="PTHR12815">
    <property type="entry name" value="SORTING AND ASSEMBLY MACHINERY SAMM50 PROTEIN FAMILY MEMBER"/>
    <property type="match status" value="1"/>
</dbReference>
<keyword evidence="2" id="KW-1134">Transmembrane beta strand</keyword>
<dbReference type="Pfam" id="PF01103">
    <property type="entry name" value="Omp85"/>
    <property type="match status" value="1"/>
</dbReference>
<dbReference type="Gene3D" id="3.10.20.310">
    <property type="entry name" value="membrane protein fhac"/>
    <property type="match status" value="1"/>
</dbReference>
<evidence type="ECO:0000256" key="5">
    <source>
        <dbReference type="ARBA" id="ARBA00023136"/>
    </source>
</evidence>
<dbReference type="InterPro" id="IPR039910">
    <property type="entry name" value="D15-like"/>
</dbReference>
<dbReference type="PANTHER" id="PTHR12815:SF47">
    <property type="entry name" value="TRANSLOCATION AND ASSEMBLY MODULE SUBUNIT TAMA"/>
    <property type="match status" value="1"/>
</dbReference>
<sequence>MWVPRVELRSVKVLSSNPAPNRRRRRRRAASGPTLEAGFGGGVQLKALAQPKAWAQPRVWAVGVGLCFASLATAPGDLHAQTAAAGSRTSGQAGSTDNRSFFDRLFGRKQEPEQPTIPVPDAVPYEVTIHVVGDDDTLEQRIRDASNLEELKNSPPSGAEGLVQRAAADLPRLFSTMAALGYYEAKITVSVAGVDVDEAAATARVNAARRTGAVPVVINVDPGRLFTFGSLKAVNAATGAAVDPPEAWAKLRFAPGQPAESSVVLSAEAALVARFRDIGHAFAKAVKRDAIVDYATGHMDVTLRVEPGPIVRFGDVKISGTDRLNPNFIRRRVTFQPGDVFSTTALDDFRRELNSYDVFDSVRIREGSALNDAGELPIDVDVKERLPRFVGFSAKYSNTDGPSVNAYWGHRNLFGNAERLRLDATVAGASGKILGADGQEVSWQDRLGFNVGATFEVPGIFTVEDDLIVKANYLRNVTENYTQQGFLGSIGVKREFSKAFTAQVGLSFERAKFMRAYSDVNGAGRYYTLVGIPVEATYDTTDSKLDPTRGFRLTGTVTPYPSFLGSTTNMTVMTGTASGYLSLDKESRYILAGRVRMGSIVGASLYDVPPPHRFFAGGGGSVRGYDYQSIGPTDAFGRVIGGRSLLEGSVEMRMKVTDTIGIVPFVDAGGAFRDSVPSFDDDGIKYSAGIGLRYYTSLGPLRLDVARGLNRDKGDPPYGIYMSLGQSF</sequence>
<evidence type="ECO:0000313" key="10">
    <source>
        <dbReference type="Proteomes" id="UP000248021"/>
    </source>
</evidence>
<dbReference type="PROSITE" id="PS51779">
    <property type="entry name" value="POTRA"/>
    <property type="match status" value="1"/>
</dbReference>
<evidence type="ECO:0000256" key="6">
    <source>
        <dbReference type="ARBA" id="ARBA00023237"/>
    </source>
</evidence>